<proteinExistence type="inferred from homology"/>
<keyword evidence="5 7" id="KW-0378">Hydrolase</keyword>
<keyword evidence="7" id="KW-0472">Membrane</keyword>
<evidence type="ECO:0000256" key="2">
    <source>
        <dbReference type="ARBA" id="ARBA00004401"/>
    </source>
</evidence>
<dbReference type="PANTHER" id="PTHR43390:SF1">
    <property type="entry name" value="CHLOROPLAST PROCESSING PEPTIDASE"/>
    <property type="match status" value="1"/>
</dbReference>
<keyword evidence="11" id="KW-1185">Reference proteome</keyword>
<feature type="region of interest" description="Disordered" evidence="8">
    <location>
        <begin position="1"/>
        <end position="22"/>
    </location>
</feature>
<dbReference type="GO" id="GO:0009003">
    <property type="term" value="F:signal peptidase activity"/>
    <property type="evidence" value="ECO:0007669"/>
    <property type="project" value="UniProtKB-EC"/>
</dbReference>
<comment type="subcellular location">
    <subcellularLocation>
        <location evidence="2">Cell membrane</location>
        <topology evidence="2">Single-pass type II membrane protein</topology>
    </subcellularLocation>
    <subcellularLocation>
        <location evidence="7">Membrane</location>
        <topology evidence="7">Single-pass type II membrane protein</topology>
    </subcellularLocation>
</comment>
<evidence type="ECO:0000256" key="6">
    <source>
        <dbReference type="PIRSR" id="PIRSR600223-1"/>
    </source>
</evidence>
<dbReference type="EC" id="3.4.21.89" evidence="4 7"/>
<comment type="caution">
    <text evidence="10">The sequence shown here is derived from an EMBL/GenBank/DDBJ whole genome shotgun (WGS) entry which is preliminary data.</text>
</comment>
<dbReference type="Pfam" id="PF10502">
    <property type="entry name" value="Peptidase_S26"/>
    <property type="match status" value="1"/>
</dbReference>
<dbReference type="EMBL" id="JACRYT010000004">
    <property type="protein sequence ID" value="MBC6679349.1"/>
    <property type="molecule type" value="Genomic_DNA"/>
</dbReference>
<sequence length="223" mass="26013">MLKKGEVRIPEKKRNDQEWTAPDPFFREAIKEAIERNSGMPDPSKKKARRVLRPRKIWNWIRKGWRWFAVEVVLVFFTVWLLFHVIFDIFLVSGDSMKPEIQDGDRVVIFQLARSFEPGDIIVFRTSEGETRIKRVIAVEGDTVDISPQGVLFINGEAAEEDYIYETTEITDQNVRYPITVDENFYFVLGDNRGKSQDSRNQEIGLVQKEEIIGRVVLSIRSF</sequence>
<keyword evidence="7" id="KW-0645">Protease</keyword>
<dbReference type="GO" id="GO:0006465">
    <property type="term" value="P:signal peptide processing"/>
    <property type="evidence" value="ECO:0007669"/>
    <property type="project" value="InterPro"/>
</dbReference>
<evidence type="ECO:0000256" key="8">
    <source>
        <dbReference type="SAM" id="MobiDB-lite"/>
    </source>
</evidence>
<gene>
    <name evidence="10" type="primary">lepB</name>
    <name evidence="10" type="ORF">H9L42_05870</name>
</gene>
<feature type="compositionally biased region" description="Basic and acidic residues" evidence="8">
    <location>
        <begin position="1"/>
        <end position="17"/>
    </location>
</feature>
<dbReference type="PRINTS" id="PR00727">
    <property type="entry name" value="LEADERPTASE"/>
</dbReference>
<dbReference type="GO" id="GO:0005886">
    <property type="term" value="C:plasma membrane"/>
    <property type="evidence" value="ECO:0007669"/>
    <property type="project" value="UniProtKB-SubCell"/>
</dbReference>
<dbReference type="Gene3D" id="2.10.109.10">
    <property type="entry name" value="Umud Fragment, subunit A"/>
    <property type="match status" value="1"/>
</dbReference>
<protein>
    <recommendedName>
        <fullName evidence="4 7">Signal peptidase I</fullName>
        <ecNumber evidence="4 7">3.4.21.89</ecNumber>
    </recommendedName>
</protein>
<evidence type="ECO:0000259" key="9">
    <source>
        <dbReference type="Pfam" id="PF10502"/>
    </source>
</evidence>
<feature type="active site" evidence="6">
    <location>
        <position position="134"/>
    </location>
</feature>
<dbReference type="SUPFAM" id="SSF51306">
    <property type="entry name" value="LexA/Signal peptidase"/>
    <property type="match status" value="1"/>
</dbReference>
<evidence type="ECO:0000313" key="11">
    <source>
        <dbReference type="Proteomes" id="UP000602647"/>
    </source>
</evidence>
<evidence type="ECO:0000256" key="1">
    <source>
        <dbReference type="ARBA" id="ARBA00000677"/>
    </source>
</evidence>
<evidence type="ECO:0000256" key="7">
    <source>
        <dbReference type="RuleBase" id="RU362042"/>
    </source>
</evidence>
<comment type="catalytic activity">
    <reaction evidence="1 7">
        <text>Cleavage of hydrophobic, N-terminal signal or leader sequences from secreted and periplasmic proteins.</text>
        <dbReference type="EC" id="3.4.21.89"/>
    </reaction>
</comment>
<reference evidence="10" key="1">
    <citation type="submission" date="2020-08" db="EMBL/GenBank/DDBJ databases">
        <title>Genome public.</title>
        <authorList>
            <person name="Liu C."/>
            <person name="Sun Q."/>
        </authorList>
    </citation>
    <scope>NUCLEOTIDE SEQUENCE</scope>
    <source>
        <strain evidence="10">BX12</strain>
    </source>
</reference>
<dbReference type="Proteomes" id="UP000602647">
    <property type="component" value="Unassembled WGS sequence"/>
</dbReference>
<dbReference type="InterPro" id="IPR019758">
    <property type="entry name" value="Pept_S26A_signal_pept_1_CS"/>
</dbReference>
<dbReference type="InterPro" id="IPR000223">
    <property type="entry name" value="Pept_S26A_signal_pept_1"/>
</dbReference>
<evidence type="ECO:0000256" key="4">
    <source>
        <dbReference type="ARBA" id="ARBA00013208"/>
    </source>
</evidence>
<dbReference type="InterPro" id="IPR019533">
    <property type="entry name" value="Peptidase_S26"/>
</dbReference>
<dbReference type="InterPro" id="IPR036286">
    <property type="entry name" value="LexA/Signal_pep-like_sf"/>
</dbReference>
<evidence type="ECO:0000256" key="5">
    <source>
        <dbReference type="ARBA" id="ARBA00022801"/>
    </source>
</evidence>
<accession>A0A923SRI9</accession>
<dbReference type="PANTHER" id="PTHR43390">
    <property type="entry name" value="SIGNAL PEPTIDASE I"/>
    <property type="match status" value="1"/>
</dbReference>
<feature type="active site" evidence="6">
    <location>
        <position position="96"/>
    </location>
</feature>
<feature type="domain" description="Peptidase S26" evidence="9">
    <location>
        <begin position="69"/>
        <end position="218"/>
    </location>
</feature>
<feature type="transmembrane region" description="Helical" evidence="7">
    <location>
        <begin position="65"/>
        <end position="87"/>
    </location>
</feature>
<dbReference type="PROSITE" id="PS00761">
    <property type="entry name" value="SPASE_I_3"/>
    <property type="match status" value="1"/>
</dbReference>
<name>A0A923SRI9_9FIRM</name>
<dbReference type="AlphaFoldDB" id="A0A923SRI9"/>
<dbReference type="NCBIfam" id="TIGR02227">
    <property type="entry name" value="sigpep_I_bact"/>
    <property type="match status" value="1"/>
</dbReference>
<dbReference type="GO" id="GO:0004252">
    <property type="term" value="F:serine-type endopeptidase activity"/>
    <property type="evidence" value="ECO:0007669"/>
    <property type="project" value="InterPro"/>
</dbReference>
<evidence type="ECO:0000313" key="10">
    <source>
        <dbReference type="EMBL" id="MBC6679349.1"/>
    </source>
</evidence>
<dbReference type="CDD" id="cd06530">
    <property type="entry name" value="S26_SPase_I"/>
    <property type="match status" value="1"/>
</dbReference>
<organism evidence="10 11">
    <name type="scientific">Zhenpiania hominis</name>
    <dbReference type="NCBI Taxonomy" id="2763644"/>
    <lineage>
        <taxon>Bacteria</taxon>
        <taxon>Bacillati</taxon>
        <taxon>Bacillota</taxon>
        <taxon>Clostridia</taxon>
        <taxon>Peptostreptococcales</taxon>
        <taxon>Anaerovoracaceae</taxon>
        <taxon>Zhenpiania</taxon>
    </lineage>
</organism>
<comment type="similarity">
    <text evidence="3 7">Belongs to the peptidase S26 family.</text>
</comment>
<evidence type="ECO:0000256" key="3">
    <source>
        <dbReference type="ARBA" id="ARBA00009370"/>
    </source>
</evidence>
<keyword evidence="7" id="KW-1133">Transmembrane helix</keyword>
<keyword evidence="7" id="KW-0812">Transmembrane</keyword>
<dbReference type="RefSeq" id="WP_187302457.1">
    <property type="nucleotide sequence ID" value="NZ_JACRYT010000004.1"/>
</dbReference>